<protein>
    <recommendedName>
        <fullName evidence="2">EF-hand domain-containing protein</fullName>
    </recommendedName>
</protein>
<dbReference type="InterPro" id="IPR011992">
    <property type="entry name" value="EF-hand-dom_pair"/>
</dbReference>
<dbReference type="HOGENOM" id="CLU_1196978_0_0_1"/>
<dbReference type="STRING" id="35128.B8CGJ7"/>
<feature type="domain" description="EF-hand" evidence="2">
    <location>
        <begin position="42"/>
        <end position="77"/>
    </location>
</feature>
<evidence type="ECO:0000259" key="2">
    <source>
        <dbReference type="PROSITE" id="PS50222"/>
    </source>
</evidence>
<dbReference type="SMART" id="SM00054">
    <property type="entry name" value="EFh"/>
    <property type="match status" value="2"/>
</dbReference>
<dbReference type="EMBL" id="CM000655">
    <property type="protein sequence ID" value="EED87377.1"/>
    <property type="molecule type" value="Genomic_DNA"/>
</dbReference>
<name>B8CGJ7_THAPS</name>
<dbReference type="CDD" id="cd00051">
    <property type="entry name" value="EFh"/>
    <property type="match status" value="1"/>
</dbReference>
<dbReference type="GO" id="GO:0005509">
    <property type="term" value="F:calcium ion binding"/>
    <property type="evidence" value="ECO:0000318"/>
    <property type="project" value="GO_Central"/>
</dbReference>
<dbReference type="RefSeq" id="XP_002295311.1">
    <property type="nucleotide sequence ID" value="XM_002295275.1"/>
</dbReference>
<dbReference type="PaxDb" id="35128-Thaps270137"/>
<dbReference type="InterPro" id="IPR018247">
    <property type="entry name" value="EF_Hand_1_Ca_BS"/>
</dbReference>
<dbReference type="KEGG" id="tps:THAPSDRAFT_270137"/>
<evidence type="ECO:0000256" key="1">
    <source>
        <dbReference type="ARBA" id="ARBA00022837"/>
    </source>
</evidence>
<dbReference type="GeneID" id="7448921"/>
<gene>
    <name evidence="3" type="ORF">THAPSDRAFT_270137</name>
</gene>
<dbReference type="Pfam" id="PF13499">
    <property type="entry name" value="EF-hand_7"/>
    <property type="match status" value="1"/>
</dbReference>
<dbReference type="OMA" id="AMTVMFH"/>
<proteinExistence type="predicted"/>
<dbReference type="PROSITE" id="PS00018">
    <property type="entry name" value="EF_HAND_1"/>
    <property type="match status" value="2"/>
</dbReference>
<dbReference type="Gene3D" id="1.10.238.10">
    <property type="entry name" value="EF-hand"/>
    <property type="match status" value="1"/>
</dbReference>
<reference evidence="3 4" key="2">
    <citation type="journal article" date="2008" name="Nature">
        <title>The Phaeodactylum genome reveals the evolutionary history of diatom genomes.</title>
        <authorList>
            <person name="Bowler C."/>
            <person name="Allen A.E."/>
            <person name="Badger J.H."/>
            <person name="Grimwood J."/>
            <person name="Jabbari K."/>
            <person name="Kuo A."/>
            <person name="Maheswari U."/>
            <person name="Martens C."/>
            <person name="Maumus F."/>
            <person name="Otillar R.P."/>
            <person name="Rayko E."/>
            <person name="Salamov A."/>
            <person name="Vandepoele K."/>
            <person name="Beszteri B."/>
            <person name="Gruber A."/>
            <person name="Heijde M."/>
            <person name="Katinka M."/>
            <person name="Mock T."/>
            <person name="Valentin K."/>
            <person name="Verret F."/>
            <person name="Berges J.A."/>
            <person name="Brownlee C."/>
            <person name="Cadoret J.P."/>
            <person name="Chiovitti A."/>
            <person name="Choi C.J."/>
            <person name="Coesel S."/>
            <person name="De Martino A."/>
            <person name="Detter J.C."/>
            <person name="Durkin C."/>
            <person name="Falciatore A."/>
            <person name="Fournet J."/>
            <person name="Haruta M."/>
            <person name="Huysman M.J."/>
            <person name="Jenkins B.D."/>
            <person name="Jiroutova K."/>
            <person name="Jorgensen R.E."/>
            <person name="Joubert Y."/>
            <person name="Kaplan A."/>
            <person name="Kroger N."/>
            <person name="Kroth P.G."/>
            <person name="La Roche J."/>
            <person name="Lindquist E."/>
            <person name="Lommer M."/>
            <person name="Martin-Jezequel V."/>
            <person name="Lopez P.J."/>
            <person name="Lucas S."/>
            <person name="Mangogna M."/>
            <person name="McGinnis K."/>
            <person name="Medlin L.K."/>
            <person name="Montsant A."/>
            <person name="Oudot-Le Secq M.P."/>
            <person name="Napoli C."/>
            <person name="Obornik M."/>
            <person name="Parker M.S."/>
            <person name="Petit J.L."/>
            <person name="Porcel B.M."/>
            <person name="Poulsen N."/>
            <person name="Robison M."/>
            <person name="Rychlewski L."/>
            <person name="Rynearson T.A."/>
            <person name="Schmutz J."/>
            <person name="Shapiro H."/>
            <person name="Siaut M."/>
            <person name="Stanley M."/>
            <person name="Sussman M.R."/>
            <person name="Taylor A.R."/>
            <person name="Vardi A."/>
            <person name="von Dassow P."/>
            <person name="Vyverman W."/>
            <person name="Willis A."/>
            <person name="Wyrwicz L.S."/>
            <person name="Rokhsar D.S."/>
            <person name="Weissenbach J."/>
            <person name="Armbrust E.V."/>
            <person name="Green B.R."/>
            <person name="Van de Peer Y."/>
            <person name="Grigoriev I.V."/>
        </authorList>
    </citation>
    <scope>NUCLEOTIDE SEQUENCE [LARGE SCALE GENOMIC DNA]</scope>
    <source>
        <strain evidence="3 4">CCMP1335</strain>
    </source>
</reference>
<reference evidence="3 4" key="1">
    <citation type="journal article" date="2004" name="Science">
        <title>The genome of the diatom Thalassiosira pseudonana: ecology, evolution, and metabolism.</title>
        <authorList>
            <person name="Armbrust E.V."/>
            <person name="Berges J.A."/>
            <person name="Bowler C."/>
            <person name="Green B.R."/>
            <person name="Martinez D."/>
            <person name="Putnam N.H."/>
            <person name="Zhou S."/>
            <person name="Allen A.E."/>
            <person name="Apt K.E."/>
            <person name="Bechner M."/>
            <person name="Brzezinski M.A."/>
            <person name="Chaal B.K."/>
            <person name="Chiovitti A."/>
            <person name="Davis A.K."/>
            <person name="Demarest M.S."/>
            <person name="Detter J.C."/>
            <person name="Glavina T."/>
            <person name="Goodstein D."/>
            <person name="Hadi M.Z."/>
            <person name="Hellsten U."/>
            <person name="Hildebrand M."/>
            <person name="Jenkins B.D."/>
            <person name="Jurka J."/>
            <person name="Kapitonov V.V."/>
            <person name="Kroger N."/>
            <person name="Lau W.W."/>
            <person name="Lane T.W."/>
            <person name="Larimer F.W."/>
            <person name="Lippmeier J.C."/>
            <person name="Lucas S."/>
            <person name="Medina M."/>
            <person name="Montsant A."/>
            <person name="Obornik M."/>
            <person name="Parker M.S."/>
            <person name="Palenik B."/>
            <person name="Pazour G.J."/>
            <person name="Richardson P.M."/>
            <person name="Rynearson T.A."/>
            <person name="Saito M.A."/>
            <person name="Schwartz D.C."/>
            <person name="Thamatrakoln K."/>
            <person name="Valentin K."/>
            <person name="Vardi A."/>
            <person name="Wilkerson F.P."/>
            <person name="Rokhsar D.S."/>
        </authorList>
    </citation>
    <scope>NUCLEOTIDE SEQUENCE [LARGE SCALE GENOMIC DNA]</scope>
    <source>
        <strain evidence="3 4">CCMP1335</strain>
    </source>
</reference>
<accession>B8CGJ7</accession>
<evidence type="ECO:0000313" key="3">
    <source>
        <dbReference type="EMBL" id="EED87377.1"/>
    </source>
</evidence>
<feature type="domain" description="EF-hand" evidence="2">
    <location>
        <begin position="6"/>
        <end position="41"/>
    </location>
</feature>
<dbReference type="InParanoid" id="B8CGJ7"/>
<dbReference type="InterPro" id="IPR002048">
    <property type="entry name" value="EF_hand_dom"/>
</dbReference>
<sequence length="232" mass="26780">MIKERQGIDRFREIFNSIDRDQNGTLDFDEFVAAYQKLNPDVSMIQLTAMFEESDVDGNGTLDFDEFCVLAKMPQVDVLGKLSVVNRDDRGLVQVMPSTEKYFGEELRKTAPRGTGEFLMSQSQHLSMELYESRIASMQRFVAMTVMFHQMGHRVQSFFPKISFGYLGYRMDRTHSIMRIATTASPVSGADVRDRMVELHLRFKIDKAVSMVARRFKVWKTWKASASERKSE</sequence>
<dbReference type="PROSITE" id="PS50222">
    <property type="entry name" value="EF_HAND_2"/>
    <property type="match status" value="2"/>
</dbReference>
<dbReference type="eggNOG" id="ENOG502R831">
    <property type="taxonomic scope" value="Eukaryota"/>
</dbReference>
<dbReference type="SUPFAM" id="SSF47473">
    <property type="entry name" value="EF-hand"/>
    <property type="match status" value="1"/>
</dbReference>
<organism evidence="3 4">
    <name type="scientific">Thalassiosira pseudonana</name>
    <name type="common">Marine diatom</name>
    <name type="synonym">Cyclotella nana</name>
    <dbReference type="NCBI Taxonomy" id="35128"/>
    <lineage>
        <taxon>Eukaryota</taxon>
        <taxon>Sar</taxon>
        <taxon>Stramenopiles</taxon>
        <taxon>Ochrophyta</taxon>
        <taxon>Bacillariophyta</taxon>
        <taxon>Coscinodiscophyceae</taxon>
        <taxon>Thalassiosirophycidae</taxon>
        <taxon>Thalassiosirales</taxon>
        <taxon>Thalassiosiraceae</taxon>
        <taxon>Thalassiosira</taxon>
    </lineage>
</organism>
<keyword evidence="1" id="KW-0106">Calcium</keyword>
<dbReference type="Proteomes" id="UP000001449">
    <property type="component" value="Chromosome 24"/>
</dbReference>
<dbReference type="AlphaFoldDB" id="B8CGJ7"/>
<evidence type="ECO:0000313" key="4">
    <source>
        <dbReference type="Proteomes" id="UP000001449"/>
    </source>
</evidence>
<keyword evidence="4" id="KW-1185">Reference proteome</keyword>